<protein>
    <submittedName>
        <fullName evidence="1">ADP-ribosylglycohydrolase</fullName>
    </submittedName>
</protein>
<dbReference type="Gene3D" id="1.10.4080.10">
    <property type="entry name" value="ADP-ribosylation/Crystallin J1"/>
    <property type="match status" value="1"/>
</dbReference>
<comment type="caution">
    <text evidence="1">The sequence shown here is derived from an EMBL/GenBank/DDBJ whole genome shotgun (WGS) entry which is preliminary data.</text>
</comment>
<dbReference type="Proteomes" id="UP001296943">
    <property type="component" value="Unassembled WGS sequence"/>
</dbReference>
<dbReference type="PANTHER" id="PTHR16222">
    <property type="entry name" value="ADP-RIBOSYLGLYCOHYDROLASE"/>
    <property type="match status" value="1"/>
</dbReference>
<dbReference type="SUPFAM" id="SSF101478">
    <property type="entry name" value="ADP-ribosylglycohydrolase"/>
    <property type="match status" value="1"/>
</dbReference>
<proteinExistence type="predicted"/>
<keyword evidence="2" id="KW-1185">Reference proteome</keyword>
<sequence length="368" mass="40464">MSNLDRSIGAYIGAAIGDAMGGPVESSHYKRIKKYAGEVKGLLPYEEPYLLPQRLTDPRGTFHPGYALHPDPGSITDDTFCRKDITKFILETEGERTPKKLASWLLENGELDTQWPQIMVGALHKIANGEVTAEECGRTYKQGGGIGWWFPIGIINAGDPKGAAKEGRYLSSIWKAPLEQDFVAAVVAGIAEGLKEDATYESMVGAMLDECGPLAKQLLERAIHLANEANDIWDLAEKLYENALMPNTAHIWEITEQDPPIERDALLPPRVKPIDYTDESYTTFFFAEQIPFALAAFVFKKGDVSAIPACCNLGRDTDTNANTVGAWVGALNGEKALPKEWVEPVCEVNKKELDIRDLAQKLSAVKVN</sequence>
<evidence type="ECO:0000313" key="2">
    <source>
        <dbReference type="Proteomes" id="UP001296943"/>
    </source>
</evidence>
<reference evidence="1 2" key="1">
    <citation type="submission" date="2021-01" db="EMBL/GenBank/DDBJ databases">
        <title>Genomic Encyclopedia of Type Strains, Phase IV (KMG-IV): sequencing the most valuable type-strain genomes for metagenomic binning, comparative biology and taxonomic classification.</title>
        <authorList>
            <person name="Goeker M."/>
        </authorList>
    </citation>
    <scope>NUCLEOTIDE SEQUENCE [LARGE SCALE GENOMIC DNA]</scope>
    <source>
        <strain evidence="1 2">DSM 23711</strain>
    </source>
</reference>
<dbReference type="EMBL" id="JAFBDR010000002">
    <property type="protein sequence ID" value="MBM7570156.1"/>
    <property type="molecule type" value="Genomic_DNA"/>
</dbReference>
<organism evidence="1 2">
    <name type="scientific">Aquibacillus albus</name>
    <dbReference type="NCBI Taxonomy" id="1168171"/>
    <lineage>
        <taxon>Bacteria</taxon>
        <taxon>Bacillati</taxon>
        <taxon>Bacillota</taxon>
        <taxon>Bacilli</taxon>
        <taxon>Bacillales</taxon>
        <taxon>Bacillaceae</taxon>
        <taxon>Aquibacillus</taxon>
    </lineage>
</organism>
<evidence type="ECO:0000313" key="1">
    <source>
        <dbReference type="EMBL" id="MBM7570156.1"/>
    </source>
</evidence>
<dbReference type="InterPro" id="IPR050792">
    <property type="entry name" value="ADP-ribosylglycohydrolase"/>
</dbReference>
<dbReference type="PANTHER" id="PTHR16222:SF12">
    <property type="entry name" value="ADP-RIBOSYLGLYCOHYDROLASE-RELATED"/>
    <property type="match status" value="1"/>
</dbReference>
<dbReference type="InterPro" id="IPR036705">
    <property type="entry name" value="Ribosyl_crysJ1_sf"/>
</dbReference>
<name>A0ABS2MW87_9BACI</name>
<dbReference type="InterPro" id="IPR005502">
    <property type="entry name" value="Ribosyl_crysJ1"/>
</dbReference>
<dbReference type="RefSeq" id="WP_204497584.1">
    <property type="nucleotide sequence ID" value="NZ_JAFBDR010000002.1"/>
</dbReference>
<gene>
    <name evidence="1" type="ORF">JOC48_000634</name>
</gene>
<accession>A0ABS2MW87</accession>
<dbReference type="Pfam" id="PF03747">
    <property type="entry name" value="ADP_ribosyl_GH"/>
    <property type="match status" value="1"/>
</dbReference>